<dbReference type="Gene3D" id="1.20.58.70">
    <property type="match status" value="1"/>
</dbReference>
<dbReference type="GO" id="GO:0012505">
    <property type="term" value="C:endomembrane system"/>
    <property type="evidence" value="ECO:0007669"/>
    <property type="project" value="TreeGrafter"/>
</dbReference>
<dbReference type="GO" id="GO:0006887">
    <property type="term" value="P:exocytosis"/>
    <property type="evidence" value="ECO:0007669"/>
    <property type="project" value="TreeGrafter"/>
</dbReference>
<evidence type="ECO:0000256" key="4">
    <source>
        <dbReference type="ARBA" id="ARBA00022989"/>
    </source>
</evidence>
<dbReference type="AlphaFoldDB" id="A0A0B6YBI0"/>
<keyword evidence="5 6" id="KW-0472">Membrane</keyword>
<feature type="domain" description="T-SNARE coiled-coil homology" evidence="7">
    <location>
        <begin position="127"/>
        <end position="189"/>
    </location>
</feature>
<dbReference type="SUPFAM" id="SSF47661">
    <property type="entry name" value="t-snare proteins"/>
    <property type="match status" value="1"/>
</dbReference>
<accession>A0A0B6YBI0</accession>
<comment type="subcellular location">
    <subcellularLocation>
        <location evidence="1">Membrane</location>
        <topology evidence="1">Single-pass type IV membrane protein</topology>
    </subcellularLocation>
</comment>
<evidence type="ECO:0000313" key="8">
    <source>
        <dbReference type="EMBL" id="CEK53181.1"/>
    </source>
</evidence>
<dbReference type="GO" id="GO:0000149">
    <property type="term" value="F:SNARE binding"/>
    <property type="evidence" value="ECO:0007669"/>
    <property type="project" value="TreeGrafter"/>
</dbReference>
<dbReference type="Pfam" id="PF05739">
    <property type="entry name" value="SNARE"/>
    <property type="match status" value="1"/>
</dbReference>
<dbReference type="CDD" id="cd15848">
    <property type="entry name" value="SNARE_syntaxin1-like"/>
    <property type="match status" value="1"/>
</dbReference>
<evidence type="ECO:0000256" key="3">
    <source>
        <dbReference type="ARBA" id="ARBA00022692"/>
    </source>
</evidence>
<dbReference type="GO" id="GO:0005484">
    <property type="term" value="F:SNAP receptor activity"/>
    <property type="evidence" value="ECO:0007669"/>
    <property type="project" value="TreeGrafter"/>
</dbReference>
<dbReference type="GO" id="GO:0006906">
    <property type="term" value="P:vesicle fusion"/>
    <property type="evidence" value="ECO:0007669"/>
    <property type="project" value="TreeGrafter"/>
</dbReference>
<dbReference type="InterPro" id="IPR045242">
    <property type="entry name" value="Syntaxin"/>
</dbReference>
<dbReference type="Gene3D" id="1.20.5.110">
    <property type="match status" value="1"/>
</dbReference>
<evidence type="ECO:0000256" key="6">
    <source>
        <dbReference type="SAM" id="Phobius"/>
    </source>
</evidence>
<dbReference type="GO" id="GO:0005886">
    <property type="term" value="C:plasma membrane"/>
    <property type="evidence" value="ECO:0007669"/>
    <property type="project" value="TreeGrafter"/>
</dbReference>
<proteinExistence type="inferred from homology"/>
<feature type="non-terminal residue" evidence="8">
    <location>
        <position position="1"/>
    </location>
</feature>
<dbReference type="GO" id="GO:0048278">
    <property type="term" value="P:vesicle docking"/>
    <property type="evidence" value="ECO:0007669"/>
    <property type="project" value="TreeGrafter"/>
</dbReference>
<gene>
    <name evidence="8" type="primary">ORF19359</name>
</gene>
<feature type="transmembrane region" description="Helical" evidence="6">
    <location>
        <begin position="201"/>
        <end position="222"/>
    </location>
</feature>
<evidence type="ECO:0000256" key="2">
    <source>
        <dbReference type="ARBA" id="ARBA00009063"/>
    </source>
</evidence>
<evidence type="ECO:0000256" key="5">
    <source>
        <dbReference type="ARBA" id="ARBA00023136"/>
    </source>
</evidence>
<organism evidence="8">
    <name type="scientific">Arion vulgaris</name>
    <dbReference type="NCBI Taxonomy" id="1028688"/>
    <lineage>
        <taxon>Eukaryota</taxon>
        <taxon>Metazoa</taxon>
        <taxon>Spiralia</taxon>
        <taxon>Lophotrochozoa</taxon>
        <taxon>Mollusca</taxon>
        <taxon>Gastropoda</taxon>
        <taxon>Heterobranchia</taxon>
        <taxon>Euthyneura</taxon>
        <taxon>Panpulmonata</taxon>
        <taxon>Eupulmonata</taxon>
        <taxon>Stylommatophora</taxon>
        <taxon>Helicina</taxon>
        <taxon>Arionoidea</taxon>
        <taxon>Arionidae</taxon>
        <taxon>Arion</taxon>
    </lineage>
</organism>
<dbReference type="GO" id="GO:0006886">
    <property type="term" value="P:intracellular protein transport"/>
    <property type="evidence" value="ECO:0007669"/>
    <property type="project" value="TreeGrafter"/>
</dbReference>
<evidence type="ECO:0000259" key="7">
    <source>
        <dbReference type="PROSITE" id="PS50192"/>
    </source>
</evidence>
<evidence type="ECO:0000256" key="1">
    <source>
        <dbReference type="ARBA" id="ARBA00004211"/>
    </source>
</evidence>
<dbReference type="Pfam" id="PF00804">
    <property type="entry name" value="Syntaxin"/>
    <property type="match status" value="1"/>
</dbReference>
<keyword evidence="3 6" id="KW-0812">Transmembrane</keyword>
<name>A0A0B6YBI0_9EUPU</name>
<dbReference type="GO" id="GO:0031201">
    <property type="term" value="C:SNARE complex"/>
    <property type="evidence" value="ECO:0007669"/>
    <property type="project" value="TreeGrafter"/>
</dbReference>
<comment type="similarity">
    <text evidence="2">Belongs to the syntaxin family.</text>
</comment>
<dbReference type="EMBL" id="HACG01006316">
    <property type="protein sequence ID" value="CEK53181.1"/>
    <property type="molecule type" value="Transcribed_RNA"/>
</dbReference>
<dbReference type="SMART" id="SM00397">
    <property type="entry name" value="t_SNARE"/>
    <property type="match status" value="1"/>
</dbReference>
<dbReference type="InterPro" id="IPR000727">
    <property type="entry name" value="T_SNARE_dom"/>
</dbReference>
<dbReference type="PROSITE" id="PS50192">
    <property type="entry name" value="T_SNARE"/>
    <property type="match status" value="1"/>
</dbReference>
<reference evidence="8" key="1">
    <citation type="submission" date="2014-12" db="EMBL/GenBank/DDBJ databases">
        <title>Insight into the proteome of Arion vulgaris.</title>
        <authorList>
            <person name="Aradska J."/>
            <person name="Bulat T."/>
            <person name="Smidak R."/>
            <person name="Sarate P."/>
            <person name="Gangsoo J."/>
            <person name="Sialana F."/>
            <person name="Bilban M."/>
            <person name="Lubec G."/>
        </authorList>
    </citation>
    <scope>NUCLEOTIDE SEQUENCE</scope>
    <source>
        <tissue evidence="8">Skin</tissue>
    </source>
</reference>
<dbReference type="PANTHER" id="PTHR19957:SF307">
    <property type="entry name" value="PROTEIN SSO1-RELATED"/>
    <property type="match status" value="1"/>
</dbReference>
<protein>
    <recommendedName>
        <fullName evidence="7">t-SNARE coiled-coil homology domain-containing protein</fullName>
    </recommendedName>
</protein>
<sequence>FPKKTDVLKYESIGEKVRLDATKIGTSLKQLESKYDASDVPDSNAFTRVRTHQLNTLTAQFNISTNEYFKTQAEYMDKMKTRIRKQLSARGDTGIDDSKINAFLEQDSYSVSTDNYILDVLDTKQTLRDIDDRKKDILAIEKSVTDVNNLFKEMNLLVSIQGEKLVTIESAVENTGGHVESGVVELVKTRELQRRARKRKCCIICIILIVIAIIGIIITLSLTL</sequence>
<dbReference type="InterPro" id="IPR006011">
    <property type="entry name" value="Syntaxin_N"/>
</dbReference>
<dbReference type="InterPro" id="IPR010989">
    <property type="entry name" value="SNARE"/>
</dbReference>
<keyword evidence="4 6" id="KW-1133">Transmembrane helix</keyword>
<dbReference type="PANTHER" id="PTHR19957">
    <property type="entry name" value="SYNTAXIN"/>
    <property type="match status" value="1"/>
</dbReference>